<feature type="compositionally biased region" description="Basic and acidic residues" evidence="4">
    <location>
        <begin position="246"/>
        <end position="272"/>
    </location>
</feature>
<evidence type="ECO:0000313" key="7">
    <source>
        <dbReference type="Proteomes" id="UP001163046"/>
    </source>
</evidence>
<dbReference type="Proteomes" id="UP001163046">
    <property type="component" value="Unassembled WGS sequence"/>
</dbReference>
<evidence type="ECO:0000259" key="5">
    <source>
        <dbReference type="SMART" id="SM00562"/>
    </source>
</evidence>
<comment type="similarity">
    <text evidence="3">Belongs to the NDK family.</text>
</comment>
<gene>
    <name evidence="6" type="ORF">OS493_028743</name>
</gene>
<dbReference type="InterPro" id="IPR036850">
    <property type="entry name" value="NDK-like_dom_sf"/>
</dbReference>
<feature type="region of interest" description="Disordered" evidence="4">
    <location>
        <begin position="220"/>
        <end position="291"/>
    </location>
</feature>
<dbReference type="EMBL" id="MU827805">
    <property type="protein sequence ID" value="KAJ7326020.1"/>
    <property type="molecule type" value="Genomic_DNA"/>
</dbReference>
<dbReference type="PANTHER" id="PTHR43109:SF3">
    <property type="entry name" value="DYNEIN AXONEMAL ASSEMBLY FACTOR 8"/>
    <property type="match status" value="1"/>
</dbReference>
<evidence type="ECO:0000256" key="4">
    <source>
        <dbReference type="SAM" id="MobiDB-lite"/>
    </source>
</evidence>
<dbReference type="PROSITE" id="PS51374">
    <property type="entry name" value="NDPK_LIKE"/>
    <property type="match status" value="2"/>
</dbReference>
<keyword evidence="2" id="KW-0963">Cytoplasm</keyword>
<keyword evidence="7" id="KW-1185">Reference proteome</keyword>
<evidence type="ECO:0000256" key="1">
    <source>
        <dbReference type="ARBA" id="ARBA00004496"/>
    </source>
</evidence>
<proteinExistence type="inferred from homology"/>
<accession>A0A9W9Y996</accession>
<dbReference type="SUPFAM" id="SSF54919">
    <property type="entry name" value="Nucleoside diphosphate kinase, NDK"/>
    <property type="match status" value="3"/>
</dbReference>
<comment type="subcellular location">
    <subcellularLocation>
        <location evidence="1">Cytoplasm</location>
    </subcellularLocation>
</comment>
<protein>
    <recommendedName>
        <fullName evidence="5">Nucleoside diphosphate kinase-like domain-containing protein</fullName>
    </recommendedName>
</protein>
<feature type="compositionally biased region" description="Basic residues" evidence="4">
    <location>
        <begin position="103"/>
        <end position="112"/>
    </location>
</feature>
<dbReference type="Gene3D" id="3.30.70.141">
    <property type="entry name" value="Nucleoside diphosphate kinase-like domain"/>
    <property type="match status" value="2"/>
</dbReference>
<dbReference type="GO" id="GO:0005879">
    <property type="term" value="C:axonemal microtubule"/>
    <property type="evidence" value="ECO:0007669"/>
    <property type="project" value="TreeGrafter"/>
</dbReference>
<feature type="region of interest" description="Disordered" evidence="4">
    <location>
        <begin position="1058"/>
        <end position="1079"/>
    </location>
</feature>
<reference evidence="6" key="1">
    <citation type="submission" date="2023-01" db="EMBL/GenBank/DDBJ databases">
        <title>Genome assembly of the deep-sea coral Lophelia pertusa.</title>
        <authorList>
            <person name="Herrera S."/>
            <person name="Cordes E."/>
        </authorList>
    </citation>
    <scope>NUCLEOTIDE SEQUENCE</scope>
    <source>
        <strain evidence="6">USNM1676648</strain>
        <tissue evidence="6">Polyp</tissue>
    </source>
</reference>
<sequence length="1455" mass="159854">MSGPSVTSTGVTACLDSSIPSRSKNTVFLDLRKLEEQTPPQRHQALPSSICRILGISNDRESDSSSSSDEEDTLQFWQDQRQKAKEASLSCARQNNGGLDHRQPRKPPAKHRNAVEEIKPAHREIHAKLNKTVVGEQILKKVDTREGIDTGKTLVGRGTSTNLHNVELNIKDEHKVAKNESEGAVKQAWVVSAVSPKDKPYKDSVIQDEKKTPEQEIICRSTAKNQNLPSPKKVDSEAVNSKISPGRRDHVSSVDSEVKTDLISSKNDEVKRTSVKHKQVLTEEEKAKRQRLQRSLQNLKPQLSSHNHHPAAPCTPILFHEEASYESHVISLPSLDTSSSYLLMSAKQSSCGELTVIRQGARGGTTPATHCFSSLVAWLACLVCPGVNATDYADVCGAPFYVVGLQQTWHEGQLKIEIGICSRAEKGGEHSNVQDGKGKIKSKANNLFRHSVSKFLSTNTLHSVYTRLSECTPCPFQHLAEIPTSKRNLSTLLTVNPDPEAMQRVFGGTKPGFFWQTMEMEDAPSEEKTGARLCQGAEIHNTVMLMQYTVFHQPFCLLDVLIRARSKALDIAGLRLVYQQKGVLEEKPAYGSQFPNTSETMFTGSQIPVLVLALRGPQVISQWQDEVGPVDAKLAQRTDPNSLRALYSDGAKEDHLFWCPRNVQSAGSELARWFGGRVPESGVINIGSREPLATPDEKPKGSPSKARNAKSQLLTSSLHSTCRPPPYFLTASTDTSVFLLVSPALPVRCLGQVLCVCFDRGFCTQGIRRVHLNTNRLSGLGLAPEQLSVFCPKRVKQSESGSPLPVASTVLLLRRENAIHHTLSVVKSLVDSLAHAGLSPSCFLSIPYSDSMFKQLGGDFSHTPDPTAYPVDLLRHAFHSNPELEQVCVVTLLKEKATVFAGSILKQLLLDKDLQGFENGRSNPNCEFELLGLKLLTSLSIHQAKEITPCTIGDGLWKKSLHILTRGPALVLALRGVDAFARLRRFVESRLDLSKSKLATDSIPLDMLISCTPELACRQLSVIFFDRELFSDQSARRNLHLLPPPRRVINGICSGSSESLNEADAPGGSSTNRKARNRRVGMNKSPLKASLSSVETLWYADMSVLKSLLEKPRVIPTVCVLKPRTATKHLGKVLKRLGQEGFSVIGMKMLCLSSVAVSTLMAKKERDLERHVRHMTSGPVVALCLQRENAVGRLLEVLGPSDPRVAKKQSQFFLRGSFGEDSIQNAFYGSDTYEEAIRDIKILFPEGVCCLPSLDLKAEEIPCLALDEVFSVTAKRALVELSTEEQSRVDTSPGMILLPSSLLEINCLLLLPQQLLACRAQPGRRAANISYAEIIEALLAAGFHFIGLRMVLLGVAEAADCAKLYSGCLPVDWKPHHLAGQLSKSPCLAMAVLRDGAVTCYDTLCDSSPKLRSLAANSGKYMLAGKSPKEAKRMVECFFDRLIPNRKTRIALDQP</sequence>
<evidence type="ECO:0000313" key="6">
    <source>
        <dbReference type="EMBL" id="KAJ7326020.1"/>
    </source>
</evidence>
<comment type="caution">
    <text evidence="3">Lacks conserved residue(s) required for the propagation of feature annotation.</text>
</comment>
<feature type="domain" description="Nucleoside diphosphate kinase-like" evidence="5">
    <location>
        <begin position="1117"/>
        <end position="1250"/>
    </location>
</feature>
<name>A0A9W9Y996_9CNID</name>
<dbReference type="SMART" id="SM00562">
    <property type="entry name" value="NDK"/>
    <property type="match status" value="1"/>
</dbReference>
<organism evidence="6 7">
    <name type="scientific">Desmophyllum pertusum</name>
    <dbReference type="NCBI Taxonomy" id="174260"/>
    <lineage>
        <taxon>Eukaryota</taxon>
        <taxon>Metazoa</taxon>
        <taxon>Cnidaria</taxon>
        <taxon>Anthozoa</taxon>
        <taxon>Hexacorallia</taxon>
        <taxon>Scleractinia</taxon>
        <taxon>Caryophylliina</taxon>
        <taxon>Caryophylliidae</taxon>
        <taxon>Desmophyllum</taxon>
    </lineage>
</organism>
<evidence type="ECO:0000256" key="3">
    <source>
        <dbReference type="PROSITE-ProRule" id="PRU00706"/>
    </source>
</evidence>
<comment type="caution">
    <text evidence="6">The sequence shown here is derived from an EMBL/GenBank/DDBJ whole genome shotgun (WGS) entry which is preliminary data.</text>
</comment>
<feature type="region of interest" description="Disordered" evidence="4">
    <location>
        <begin position="685"/>
        <end position="710"/>
    </location>
</feature>
<dbReference type="Pfam" id="PF00334">
    <property type="entry name" value="NDK"/>
    <property type="match status" value="1"/>
</dbReference>
<dbReference type="InterPro" id="IPR034907">
    <property type="entry name" value="NDK-like_dom"/>
</dbReference>
<dbReference type="OrthoDB" id="2162449at2759"/>
<evidence type="ECO:0000256" key="2">
    <source>
        <dbReference type="ARBA" id="ARBA00022490"/>
    </source>
</evidence>
<dbReference type="PANTHER" id="PTHR43109">
    <property type="entry name" value="NUCLEOSIDE DIPHOSPHATE KINASE 7"/>
    <property type="match status" value="1"/>
</dbReference>
<feature type="region of interest" description="Disordered" evidence="4">
    <location>
        <begin position="94"/>
        <end position="113"/>
    </location>
</feature>